<gene>
    <name evidence="1" type="ordered locus">Nther_2206</name>
</gene>
<dbReference type="NCBIfam" id="TIGR03172">
    <property type="entry name" value="selenium cofactor biosynthesis protein YqeC"/>
    <property type="match status" value="1"/>
</dbReference>
<dbReference type="HOGENOM" id="CLU_068045_2_1_9"/>
<dbReference type="RefSeq" id="WP_012448624.1">
    <property type="nucleotide sequence ID" value="NC_010718.1"/>
</dbReference>
<sequence>MVGSRKSHIYNDANHLKTQWKNKNKTGIENGTDLLSALDLHEHERVIGVIGGGGKTSLLYRLGSELHKKGDSVLLTTTTKMFFPHNRAFDGYLITSRYTNFHKGLKRFIKPSSLAQVSAKQSVKRSAKQNVKRSVEQNVERSVKQSAKQIFAGQAVKKDKVTGISPFWIDRGRDYFSEHDLKILVEADGSARLPLKLHNNFEPVLPASCDLVIVMAGIDALGKPLDQVVHRWELADELLKQTPENDLAPETIVDSELFSKIVLAAGHRARSQVKSSARIIPLINKLDILQEGFEIEENGKNVEGLQELLDIDRNLTSQEFSKKLSMERFHHVLWCSLKMDGCRHVDYKYE</sequence>
<dbReference type="InterPro" id="IPR017587">
    <property type="entry name" value="YqeC"/>
</dbReference>
<protein>
    <recommendedName>
        <fullName evidence="3">Selenium-dependent hydroxylase accessory protein YqeC</fullName>
    </recommendedName>
</protein>
<organism evidence="1 2">
    <name type="scientific">Natranaerobius thermophilus (strain ATCC BAA-1301 / DSM 18059 / JW/NM-WN-LF)</name>
    <dbReference type="NCBI Taxonomy" id="457570"/>
    <lineage>
        <taxon>Bacteria</taxon>
        <taxon>Bacillati</taxon>
        <taxon>Bacillota</taxon>
        <taxon>Clostridia</taxon>
        <taxon>Natranaerobiales</taxon>
        <taxon>Natranaerobiaceae</taxon>
        <taxon>Natranaerobius</taxon>
    </lineage>
</organism>
<name>B2A800_NATTJ</name>
<dbReference type="Proteomes" id="UP000001683">
    <property type="component" value="Chromosome"/>
</dbReference>
<dbReference type="EMBL" id="CP001034">
    <property type="protein sequence ID" value="ACB85772.1"/>
    <property type="molecule type" value="Genomic_DNA"/>
</dbReference>
<accession>B2A800</accession>
<evidence type="ECO:0000313" key="2">
    <source>
        <dbReference type="Proteomes" id="UP000001683"/>
    </source>
</evidence>
<dbReference type="AlphaFoldDB" id="B2A800"/>
<dbReference type="KEGG" id="nth:Nther_2206"/>
<dbReference type="STRING" id="457570.Nther_2206"/>
<dbReference type="Pfam" id="PF19842">
    <property type="entry name" value="YqeC"/>
    <property type="match status" value="1"/>
</dbReference>
<evidence type="ECO:0008006" key="3">
    <source>
        <dbReference type="Google" id="ProtNLM"/>
    </source>
</evidence>
<reference evidence="1 2" key="2">
    <citation type="journal article" date="2011" name="J. Bacteriol.">
        <title>Complete genome sequence of the anaerobic, halophilic alkalithermophile Natranaerobius thermophilus JW/NM-WN-LF.</title>
        <authorList>
            <person name="Zhao B."/>
            <person name="Mesbah N.M."/>
            <person name="Dalin E."/>
            <person name="Goodwin L."/>
            <person name="Nolan M."/>
            <person name="Pitluck S."/>
            <person name="Chertkov O."/>
            <person name="Brettin T.S."/>
            <person name="Han J."/>
            <person name="Larimer F.W."/>
            <person name="Land M.L."/>
            <person name="Hauser L."/>
            <person name="Kyrpides N."/>
            <person name="Wiegel J."/>
        </authorList>
    </citation>
    <scope>NUCLEOTIDE SEQUENCE [LARGE SCALE GENOMIC DNA]</scope>
    <source>
        <strain evidence="2">ATCC BAA-1301 / DSM 18059 / JW/NM-WN-LF</strain>
    </source>
</reference>
<reference evidence="1 2" key="1">
    <citation type="submission" date="2008-04" db="EMBL/GenBank/DDBJ databases">
        <title>Complete sequence of chromosome of Natranaerobius thermophilus JW/NM-WN-LF.</title>
        <authorList>
            <consortium name="US DOE Joint Genome Institute"/>
            <person name="Copeland A."/>
            <person name="Lucas S."/>
            <person name="Lapidus A."/>
            <person name="Glavina del Rio T."/>
            <person name="Dalin E."/>
            <person name="Tice H."/>
            <person name="Bruce D."/>
            <person name="Goodwin L."/>
            <person name="Pitluck S."/>
            <person name="Chertkov O."/>
            <person name="Brettin T."/>
            <person name="Detter J.C."/>
            <person name="Han C."/>
            <person name="Kuske C.R."/>
            <person name="Schmutz J."/>
            <person name="Larimer F."/>
            <person name="Land M."/>
            <person name="Hauser L."/>
            <person name="Kyrpides N."/>
            <person name="Lykidis A."/>
            <person name="Mesbah N.M."/>
            <person name="Wiegel J."/>
        </authorList>
    </citation>
    <scope>NUCLEOTIDE SEQUENCE [LARGE SCALE GENOMIC DNA]</scope>
    <source>
        <strain evidence="2">ATCC BAA-1301 / DSM 18059 / JW/NM-WN-LF</strain>
    </source>
</reference>
<dbReference type="InParanoid" id="B2A800"/>
<keyword evidence="2" id="KW-1185">Reference proteome</keyword>
<proteinExistence type="predicted"/>
<evidence type="ECO:0000313" key="1">
    <source>
        <dbReference type="EMBL" id="ACB85772.1"/>
    </source>
</evidence>
<dbReference type="eggNOG" id="COG1192">
    <property type="taxonomic scope" value="Bacteria"/>
</dbReference>
<dbReference type="OrthoDB" id="368187at2"/>